<evidence type="ECO:0000256" key="2">
    <source>
        <dbReference type="SAM" id="MobiDB-lite"/>
    </source>
</evidence>
<dbReference type="SUPFAM" id="SSF52540">
    <property type="entry name" value="P-loop containing nucleoside triphosphate hydrolases"/>
    <property type="match status" value="2"/>
</dbReference>
<organism evidence="4 5">
    <name type="scientific">Nocardia terpenica</name>
    <dbReference type="NCBI Taxonomy" id="455432"/>
    <lineage>
        <taxon>Bacteria</taxon>
        <taxon>Bacillati</taxon>
        <taxon>Actinomycetota</taxon>
        <taxon>Actinomycetes</taxon>
        <taxon>Mycobacteriales</taxon>
        <taxon>Nocardiaceae</taxon>
        <taxon>Nocardia</taxon>
    </lineage>
</organism>
<reference evidence="4 5" key="1">
    <citation type="journal article" date="2019" name="ACS Chem. Biol.">
        <title>Identification and Mobilization of a Cryptic Antibiotic Biosynthesis Gene Locus from a Human-Pathogenic Nocardia Isolate.</title>
        <authorList>
            <person name="Herisse M."/>
            <person name="Ishida K."/>
            <person name="Porter J.L."/>
            <person name="Howden B."/>
            <person name="Hertweck C."/>
            <person name="Stinear T.P."/>
            <person name="Pidot S.J."/>
        </authorList>
    </citation>
    <scope>NUCLEOTIDE SEQUENCE [LARGE SCALE GENOMIC DNA]</scope>
    <source>
        <strain evidence="4 5">AUSMDU00012715</strain>
    </source>
</reference>
<sequence length="1135" mass="125405">MQRQRDRRAPIRQGHRRKRRPGDRHEGNRAGASASRPNQSRIPALGMDRRPASRTPGHRIQPPIQCMDPPSYDGRFLELPGLSPDFTPFDYQRAAVARIVNEPTVLLDHVVGAGKTGTMFMGAMELRRRGLVKQPWIVVPNHIVEQVGREAKQWYPHANVLVATQGMSAEQRRRFVAQTATSDWDFVIVAMSVFEHIPVHPARRSRYIKDEIADLDDKIMAADEDQASDRSIKDLVRSQKMMQRRLETLLAAERKDIGLTFEQTGCDYLFIDEAHYYKNKSRVSAMKELTFSNATGRAEDLSMKLQILRERAAEQAIMRGATPEMEHMRIATFATGTRIANSLAEEWVMQQYMRPDILEQLGITDIDAWASVFTTTKSVITTNATGSKLISVEKIAKFANVKRMLALTMTFTDVVTRDQVPADLPTLKNGKRTVISTEPSVEVKDFIADLDLRIQMMDPSATWMDNILKVLSDGRNVSIDPQLAGLDPQSGETRASTAAREILKTYHDTKDNHYRNEFGEEHPIPGGLQIVFCDRGTPGGASGDKSVYNTLKNHLIAGGIPPEQIRFIHDARKPSEKLQLQEDCRNGLIAVLIGSTEKMGTGMNVQIRATTLHHVDVPWRPADIEQREGRAIRQHNQNPEVEIKTYVTERTTDAIMWSKIEEKATFIEQARTGNVDVDEVDDIGGEADLAEAAAITKAAATGDPRFMRVAELDALVRQLSALEAAASETRARAAATLRSKPLNVHQLQQLIAVSNPHLQSASTWKATTGTIAVTGKTFTDRGEANKALLHAARKTFLELDNHRKRKGPDVEPIPIAAIDGHPITAELSWLGTSLYLKLGELPLHVDMERTELFPAAKQTTIDGNRPDTPIATSISPDDNDAATARGLAQRIHNTYAKLPDKVSQLETQIQRLEGEIEYARTVADTPFERADELVAAKVELQQLQLEIREAENSVAARAEREARDERLAAKGRDPRWTLYLNPTEAMVKNSDFPPKPNTSPPCARKWSSKPPRISQNGRMPSALTPPPRIRPNPAANPLPTHHPTMTRLTPTSRRTAQPNPPRQRGTGLPPSTPPSGANACSAPATPPLAARACDRQHRCTPGACPVPDTTPTSGAVSGSGPVTGEATAMTKAPTG</sequence>
<feature type="compositionally biased region" description="Basic residues" evidence="2">
    <location>
        <begin position="13"/>
        <end position="22"/>
    </location>
</feature>
<feature type="region of interest" description="Disordered" evidence="2">
    <location>
        <begin position="859"/>
        <end position="878"/>
    </location>
</feature>
<dbReference type="InterPro" id="IPR006935">
    <property type="entry name" value="Helicase/UvrB_N"/>
</dbReference>
<keyword evidence="1" id="KW-0175">Coiled coil</keyword>
<feature type="compositionally biased region" description="Pro residues" evidence="2">
    <location>
        <begin position="1023"/>
        <end position="1036"/>
    </location>
</feature>
<dbReference type="PANTHER" id="PTHR41313">
    <property type="entry name" value="ADENINE-SPECIFIC METHYLTRANSFERASE"/>
    <property type="match status" value="1"/>
</dbReference>
<feature type="domain" description="Helicase C-terminal" evidence="3">
    <location>
        <begin position="509"/>
        <end position="683"/>
    </location>
</feature>
<accession>A0A6G9ZD40</accession>
<dbReference type="Pfam" id="PF00271">
    <property type="entry name" value="Helicase_C"/>
    <property type="match status" value="1"/>
</dbReference>
<feature type="coiled-coil region" evidence="1">
    <location>
        <begin position="895"/>
        <end position="960"/>
    </location>
</feature>
<feature type="compositionally biased region" description="Polar residues" evidence="2">
    <location>
        <begin position="1046"/>
        <end position="1057"/>
    </location>
</feature>
<protein>
    <recommendedName>
        <fullName evidence="3">Helicase C-terminal domain-containing protein</fullName>
    </recommendedName>
</protein>
<dbReference type="AlphaFoldDB" id="A0A6G9ZD40"/>
<proteinExistence type="predicted"/>
<dbReference type="InterPro" id="IPR052933">
    <property type="entry name" value="DNA_Protect_Modify"/>
</dbReference>
<dbReference type="PANTHER" id="PTHR41313:SF1">
    <property type="entry name" value="DNA METHYLASE ADENINE-SPECIFIC DOMAIN-CONTAINING PROTEIN"/>
    <property type="match status" value="1"/>
</dbReference>
<dbReference type="GO" id="GO:0003677">
    <property type="term" value="F:DNA binding"/>
    <property type="evidence" value="ECO:0007669"/>
    <property type="project" value="InterPro"/>
</dbReference>
<dbReference type="Gene3D" id="3.40.50.300">
    <property type="entry name" value="P-loop containing nucleotide triphosphate hydrolases"/>
    <property type="match status" value="2"/>
</dbReference>
<evidence type="ECO:0000313" key="5">
    <source>
        <dbReference type="Proteomes" id="UP000500953"/>
    </source>
</evidence>
<dbReference type="PROSITE" id="PS51194">
    <property type="entry name" value="HELICASE_CTER"/>
    <property type="match status" value="1"/>
</dbReference>
<feature type="region of interest" description="Disordered" evidence="2">
    <location>
        <begin position="1"/>
        <end position="66"/>
    </location>
</feature>
<dbReference type="InterPro" id="IPR027417">
    <property type="entry name" value="P-loop_NTPase"/>
</dbReference>
<dbReference type="GO" id="GO:0016787">
    <property type="term" value="F:hydrolase activity"/>
    <property type="evidence" value="ECO:0007669"/>
    <property type="project" value="InterPro"/>
</dbReference>
<dbReference type="Proteomes" id="UP000500953">
    <property type="component" value="Chromosome"/>
</dbReference>
<dbReference type="SMART" id="SM00487">
    <property type="entry name" value="DEXDc"/>
    <property type="match status" value="1"/>
</dbReference>
<feature type="region of interest" description="Disordered" evidence="2">
    <location>
        <begin position="986"/>
        <end position="1135"/>
    </location>
</feature>
<dbReference type="Pfam" id="PF04851">
    <property type="entry name" value="ResIII"/>
    <property type="match status" value="1"/>
</dbReference>
<gene>
    <name evidence="4" type="ORF">F6W96_38975</name>
</gene>
<dbReference type="InterPro" id="IPR001650">
    <property type="entry name" value="Helicase_C-like"/>
</dbReference>
<dbReference type="InterPro" id="IPR014001">
    <property type="entry name" value="Helicase_ATP-bd"/>
</dbReference>
<evidence type="ECO:0000259" key="3">
    <source>
        <dbReference type="PROSITE" id="PS51194"/>
    </source>
</evidence>
<name>A0A6G9ZD40_9NOCA</name>
<dbReference type="EMBL" id="CP046173">
    <property type="protein sequence ID" value="QIS23422.1"/>
    <property type="molecule type" value="Genomic_DNA"/>
</dbReference>
<evidence type="ECO:0000256" key="1">
    <source>
        <dbReference type="SAM" id="Coils"/>
    </source>
</evidence>
<evidence type="ECO:0000313" key="4">
    <source>
        <dbReference type="EMBL" id="QIS23422.1"/>
    </source>
</evidence>
<dbReference type="GO" id="GO:0005524">
    <property type="term" value="F:ATP binding"/>
    <property type="evidence" value="ECO:0007669"/>
    <property type="project" value="InterPro"/>
</dbReference>
<dbReference type="SMART" id="SM00490">
    <property type="entry name" value="HELICc"/>
    <property type="match status" value="1"/>
</dbReference>